<protein>
    <recommendedName>
        <fullName evidence="3">beta-N-acetylhexosaminidase</fullName>
        <ecNumber evidence="3">3.2.1.52</ecNumber>
    </recommendedName>
    <alternativeName>
        <fullName evidence="6">Beta-N-acetylhexosaminidase</fullName>
    </alternativeName>
    <alternativeName>
        <fullName evidence="7">N-acetyl-beta-glucosaminidase</fullName>
    </alternativeName>
</protein>
<dbReference type="PANTHER" id="PTHR22600:SF57">
    <property type="entry name" value="BETA-N-ACETYLHEXOSAMINIDASE"/>
    <property type="match status" value="1"/>
</dbReference>
<dbReference type="SUPFAM" id="SSF51445">
    <property type="entry name" value="(Trans)glycosidases"/>
    <property type="match status" value="1"/>
</dbReference>
<dbReference type="InterPro" id="IPR015882">
    <property type="entry name" value="HEX_bac_N"/>
</dbReference>
<dbReference type="EMBL" id="BAABBM010000001">
    <property type="protein sequence ID" value="GAA3902587.1"/>
    <property type="molecule type" value="Genomic_DNA"/>
</dbReference>
<dbReference type="Pfam" id="PF02838">
    <property type="entry name" value="Glyco_hydro_20b"/>
    <property type="match status" value="1"/>
</dbReference>
<dbReference type="CDD" id="cd06563">
    <property type="entry name" value="GH20_chitobiase-like"/>
    <property type="match status" value="1"/>
</dbReference>
<dbReference type="EC" id="3.2.1.52" evidence="3"/>
<evidence type="ECO:0000256" key="4">
    <source>
        <dbReference type="ARBA" id="ARBA00022801"/>
    </source>
</evidence>
<dbReference type="Gene3D" id="3.30.379.10">
    <property type="entry name" value="Chitobiase/beta-hexosaminidase domain 2-like"/>
    <property type="match status" value="1"/>
</dbReference>
<evidence type="ECO:0000256" key="2">
    <source>
        <dbReference type="ARBA" id="ARBA00006285"/>
    </source>
</evidence>
<dbReference type="PRINTS" id="PR00738">
    <property type="entry name" value="GLHYDRLASE20"/>
</dbReference>
<comment type="caution">
    <text evidence="10">The sequence shown here is derived from an EMBL/GenBank/DDBJ whole genome shotgun (WGS) entry which is preliminary data.</text>
</comment>
<feature type="domain" description="Glycoside hydrolase family 20 catalytic" evidence="8">
    <location>
        <begin position="143"/>
        <end position="465"/>
    </location>
</feature>
<accession>A0ABP7LKQ1</accession>
<name>A0ABP7LKQ1_9SPHN</name>
<comment type="catalytic activity">
    <reaction evidence="1">
        <text>Hydrolysis of terminal non-reducing N-acetyl-D-hexosamine residues in N-acetyl-beta-D-hexosaminides.</text>
        <dbReference type="EC" id="3.2.1.52"/>
    </reaction>
</comment>
<keyword evidence="5" id="KW-0326">Glycosidase</keyword>
<dbReference type="PANTHER" id="PTHR22600">
    <property type="entry name" value="BETA-HEXOSAMINIDASE"/>
    <property type="match status" value="1"/>
</dbReference>
<evidence type="ECO:0000256" key="3">
    <source>
        <dbReference type="ARBA" id="ARBA00012663"/>
    </source>
</evidence>
<keyword evidence="4" id="KW-0378">Hydrolase</keyword>
<evidence type="ECO:0000259" key="8">
    <source>
        <dbReference type="Pfam" id="PF00728"/>
    </source>
</evidence>
<evidence type="ECO:0000256" key="7">
    <source>
        <dbReference type="ARBA" id="ARBA00033000"/>
    </source>
</evidence>
<dbReference type="Proteomes" id="UP001500827">
    <property type="component" value="Unassembled WGS sequence"/>
</dbReference>
<evidence type="ECO:0000313" key="11">
    <source>
        <dbReference type="Proteomes" id="UP001500827"/>
    </source>
</evidence>
<evidence type="ECO:0000256" key="1">
    <source>
        <dbReference type="ARBA" id="ARBA00001231"/>
    </source>
</evidence>
<dbReference type="PIRSF" id="PIRSF001093">
    <property type="entry name" value="B-hxosamndse_ab_euk"/>
    <property type="match status" value="1"/>
</dbReference>
<proteinExistence type="inferred from homology"/>
<organism evidence="10 11">
    <name type="scientific">Sphingomonas limnosediminicola</name>
    <dbReference type="NCBI Taxonomy" id="940133"/>
    <lineage>
        <taxon>Bacteria</taxon>
        <taxon>Pseudomonadati</taxon>
        <taxon>Pseudomonadota</taxon>
        <taxon>Alphaproteobacteria</taxon>
        <taxon>Sphingomonadales</taxon>
        <taxon>Sphingomonadaceae</taxon>
        <taxon>Sphingomonas</taxon>
    </lineage>
</organism>
<dbReference type="SUPFAM" id="SSF55545">
    <property type="entry name" value="beta-N-acetylhexosaminidase-like domain"/>
    <property type="match status" value="1"/>
</dbReference>
<dbReference type="RefSeq" id="WP_344699703.1">
    <property type="nucleotide sequence ID" value="NZ_BAABBM010000001.1"/>
</dbReference>
<keyword evidence="11" id="KW-1185">Reference proteome</keyword>
<dbReference type="Pfam" id="PF00728">
    <property type="entry name" value="Glyco_hydro_20"/>
    <property type="match status" value="1"/>
</dbReference>
<dbReference type="Gene3D" id="3.20.20.80">
    <property type="entry name" value="Glycosidases"/>
    <property type="match status" value="1"/>
</dbReference>
<reference evidence="11" key="1">
    <citation type="journal article" date="2019" name="Int. J. Syst. Evol. Microbiol.">
        <title>The Global Catalogue of Microorganisms (GCM) 10K type strain sequencing project: providing services to taxonomists for standard genome sequencing and annotation.</title>
        <authorList>
            <consortium name="The Broad Institute Genomics Platform"/>
            <consortium name="The Broad Institute Genome Sequencing Center for Infectious Disease"/>
            <person name="Wu L."/>
            <person name="Ma J."/>
        </authorList>
    </citation>
    <scope>NUCLEOTIDE SEQUENCE [LARGE SCALE GENOMIC DNA]</scope>
    <source>
        <strain evidence="11">JCM 17543</strain>
    </source>
</reference>
<dbReference type="InterPro" id="IPR015883">
    <property type="entry name" value="Glyco_hydro_20_cat"/>
</dbReference>
<comment type="similarity">
    <text evidence="2">Belongs to the glycosyl hydrolase 20 family.</text>
</comment>
<gene>
    <name evidence="10" type="ORF">GCM10022276_21620</name>
</gene>
<sequence length="505" mass="56018">MKLIHLSILLLSALISVAPAIGAPALIPLPRSMTPHAGEFHVSATTVVAGKRDAGPTARYLAEVLKLQRGAGQSAIRLRLVSKKAISGPEAYHLSVAPDGIRIEASDPRGLFYGAQTLRQLIKTDAAGTRTVASVDIVDKPRFRWRGLLIDEGRHFFGKSTLLKIIDEMAAYKLNVLKLHLTDYEGWRLEIPAYPKLTQVGALVDGKPQFFTEAEMRDIVHYAADRHIMVVPEIEMPGHAGAAARSYPEFFNTAGGAFNPASPKTYDFIRGVLTEVARIFPAPYLHFGGDEVGEDTWDGMADVDRLKAEQRLKTTNDVEAYFGRKVVAIIQGLGKRPMAWDEQVDAQAPKSVVIQWWRRDKPDVLGAAARTGYELVMSPADKLYFDYHQGEGEPGAPWEGNKGGPQSIAKILAWEPVPDDFTLEQSGKVLGIEAAVWTEFIETERYLEFMTFPRLLALAEVAWRPRGPRDDKEFEVRLQPHVDALRAKGINARRGEGDAYEFIRN</sequence>
<feature type="domain" description="Beta-hexosaminidase bacterial type N-terminal" evidence="9">
    <location>
        <begin position="24"/>
        <end position="139"/>
    </location>
</feature>
<evidence type="ECO:0000259" key="9">
    <source>
        <dbReference type="Pfam" id="PF02838"/>
    </source>
</evidence>
<dbReference type="InterPro" id="IPR025705">
    <property type="entry name" value="Beta_hexosaminidase_sua/sub"/>
</dbReference>
<evidence type="ECO:0000313" key="10">
    <source>
        <dbReference type="EMBL" id="GAA3902587.1"/>
    </source>
</evidence>
<evidence type="ECO:0000256" key="5">
    <source>
        <dbReference type="ARBA" id="ARBA00023295"/>
    </source>
</evidence>
<dbReference type="InterPro" id="IPR029018">
    <property type="entry name" value="Hex-like_dom2"/>
</dbReference>
<dbReference type="InterPro" id="IPR017853">
    <property type="entry name" value="GH"/>
</dbReference>
<evidence type="ECO:0000256" key="6">
    <source>
        <dbReference type="ARBA" id="ARBA00030512"/>
    </source>
</evidence>